<dbReference type="Pfam" id="PF02397">
    <property type="entry name" value="Bac_transf"/>
    <property type="match status" value="1"/>
</dbReference>
<evidence type="ECO:0000313" key="4">
    <source>
        <dbReference type="Proteomes" id="UP000596092"/>
    </source>
</evidence>
<evidence type="ECO:0000256" key="1">
    <source>
        <dbReference type="ARBA" id="ARBA00006464"/>
    </source>
</evidence>
<sequence>MKRLFDLSLATVALVALALPLFILGLLVRFTSPGPALYWSDRVGRNNVLFRMPKFRSMRLDTPAVATHLLDDPGQYLTPIGSFLRSTSLDELPQLWSILKGDMSFVGPRPALFNQDDLIALRTGQGVHVLVPGVTGWAQINGRDELPIPEKVRLDTEYLKRQSFWFDLFILWLTLIRVSRRDGVAH</sequence>
<evidence type="ECO:0000313" key="3">
    <source>
        <dbReference type="EMBL" id="QQG66950.1"/>
    </source>
</evidence>
<dbReference type="AlphaFoldDB" id="A0A7T6ARX2"/>
<dbReference type="PANTHER" id="PTHR30576:SF10">
    <property type="entry name" value="SLL5057 PROTEIN"/>
    <property type="match status" value="1"/>
</dbReference>
<gene>
    <name evidence="3" type="ORF">HP555_04700</name>
</gene>
<dbReference type="PANTHER" id="PTHR30576">
    <property type="entry name" value="COLANIC BIOSYNTHESIS UDP-GLUCOSE LIPID CARRIER TRANSFERASE"/>
    <property type="match status" value="1"/>
</dbReference>
<name>A0A7T6ARX2_9BACT</name>
<dbReference type="EMBL" id="CP054140">
    <property type="protein sequence ID" value="QQG66950.1"/>
    <property type="molecule type" value="Genomic_DNA"/>
</dbReference>
<evidence type="ECO:0000259" key="2">
    <source>
        <dbReference type="Pfam" id="PF02397"/>
    </source>
</evidence>
<comment type="similarity">
    <text evidence="1">Belongs to the bacterial sugar transferase family.</text>
</comment>
<dbReference type="GO" id="GO:0016780">
    <property type="term" value="F:phosphotransferase activity, for other substituted phosphate groups"/>
    <property type="evidence" value="ECO:0007669"/>
    <property type="project" value="TreeGrafter"/>
</dbReference>
<accession>A0A7T6ARX2</accession>
<feature type="domain" description="Bacterial sugar transferase" evidence="2">
    <location>
        <begin position="2"/>
        <end position="178"/>
    </location>
</feature>
<dbReference type="Proteomes" id="UP000596092">
    <property type="component" value="Chromosome"/>
</dbReference>
<protein>
    <submittedName>
        <fullName evidence="3">Sugar transferase</fullName>
    </submittedName>
</protein>
<reference evidence="3 4" key="1">
    <citation type="submission" date="2020-05" db="EMBL/GenBank/DDBJ databases">
        <title>Complete genome of Desulfobulbus oligotrophicus.</title>
        <authorList>
            <person name="Podar M."/>
        </authorList>
    </citation>
    <scope>NUCLEOTIDE SEQUENCE [LARGE SCALE GENOMIC DNA]</scope>
    <source>
        <strain evidence="3 4">Prop6</strain>
    </source>
</reference>
<dbReference type="RefSeq" id="WP_199264485.1">
    <property type="nucleotide sequence ID" value="NZ_CP054140.1"/>
</dbReference>
<organism evidence="3 4">
    <name type="scientific">Desulfobulbus oligotrophicus</name>
    <dbReference type="NCBI Taxonomy" id="1909699"/>
    <lineage>
        <taxon>Bacteria</taxon>
        <taxon>Pseudomonadati</taxon>
        <taxon>Thermodesulfobacteriota</taxon>
        <taxon>Desulfobulbia</taxon>
        <taxon>Desulfobulbales</taxon>
        <taxon>Desulfobulbaceae</taxon>
        <taxon>Desulfobulbus</taxon>
    </lineage>
</organism>
<dbReference type="KEGG" id="dog:HP555_04700"/>
<proteinExistence type="inferred from homology"/>
<keyword evidence="3" id="KW-0808">Transferase</keyword>
<dbReference type="InterPro" id="IPR003362">
    <property type="entry name" value="Bact_transf"/>
</dbReference>
<keyword evidence="4" id="KW-1185">Reference proteome</keyword>